<protein>
    <recommendedName>
        <fullName evidence="3">Ac19-like protein</fullName>
    </recommendedName>
</protein>
<reference evidence="1 2" key="1">
    <citation type="submission" date="2019-01" db="EMBL/GenBank/DDBJ databases">
        <title>The Spodoptera cosmioides nucleopolyhedrovirus (SpcoNPV) is a novel virus isolated from the polyphagous black armyworm, Spodoptera cosmioides (Walker) (Lepidoptera: Noctuidae).</title>
        <authorList>
            <person name="Santos E.R."/>
            <person name="Oliveira L.B."/>
            <person name="Silva L.A."/>
            <person name="Sosa-Gomez D.R."/>
            <person name="Ribeiro B.M."/>
            <person name="Ardisson-Araujo D.M.P."/>
        </authorList>
    </citation>
    <scope>NUCLEOTIDE SEQUENCE [LARGE SCALE GENOMIC DNA]</scope>
    <source>
        <strain evidence="1">VPN72</strain>
    </source>
</reference>
<organism evidence="1 2">
    <name type="scientific">Spodoptera cosmioides nucleopolyhedrovirus</name>
    <dbReference type="NCBI Taxonomy" id="2605774"/>
    <lineage>
        <taxon>Viruses</taxon>
        <taxon>Viruses incertae sedis</taxon>
        <taxon>Naldaviricetes</taxon>
        <taxon>Lefavirales</taxon>
        <taxon>Baculoviridae</taxon>
        <taxon>Alphabaculovirus</taxon>
        <taxon>Alphabaculovirus spocosmioidis</taxon>
    </lineage>
</organism>
<accession>A0A6B7KLG3</accession>
<evidence type="ECO:0000313" key="1">
    <source>
        <dbReference type="EMBL" id="QEI03513.1"/>
    </source>
</evidence>
<sequence length="111" mass="12667">MIMNFIKPKNPNQLLNVILNINNLVDTSKSNAQQMFYALCFSYIKSSFNNSAAINGVVYAFDKIIQLERMLFSKRRVLDFVLSYLANNSDGDSIQCSINTACLDYLMTKYV</sequence>
<dbReference type="EMBL" id="MK419955">
    <property type="protein sequence ID" value="QEI03513.1"/>
    <property type="molecule type" value="Genomic_DNA"/>
</dbReference>
<dbReference type="InterPro" id="IPR009946">
    <property type="entry name" value="AcMNPV_Orf4"/>
</dbReference>
<name>A0A6B7KLG3_9ABAC</name>
<proteinExistence type="predicted"/>
<dbReference type="Pfam" id="PF07346">
    <property type="entry name" value="DUF1477"/>
    <property type="match status" value="1"/>
</dbReference>
<evidence type="ECO:0008006" key="3">
    <source>
        <dbReference type="Google" id="ProtNLM"/>
    </source>
</evidence>
<dbReference type="Proteomes" id="UP001223634">
    <property type="component" value="Segment"/>
</dbReference>
<evidence type="ECO:0000313" key="2">
    <source>
        <dbReference type="Proteomes" id="UP001223634"/>
    </source>
</evidence>
<keyword evidence="2" id="KW-1185">Reference proteome</keyword>